<comment type="caution">
    <text evidence="1">The sequence shown here is derived from an EMBL/GenBank/DDBJ whole genome shotgun (WGS) entry which is preliminary data.</text>
</comment>
<reference evidence="1" key="1">
    <citation type="journal article" date="2022" name="bioRxiv">
        <title>Sequencing and chromosome-scale assembly of the giantPleurodeles waltlgenome.</title>
        <authorList>
            <person name="Brown T."/>
            <person name="Elewa A."/>
            <person name="Iarovenko S."/>
            <person name="Subramanian E."/>
            <person name="Araus A.J."/>
            <person name="Petzold A."/>
            <person name="Susuki M."/>
            <person name="Suzuki K.-i.T."/>
            <person name="Hayashi T."/>
            <person name="Toyoda A."/>
            <person name="Oliveira C."/>
            <person name="Osipova E."/>
            <person name="Leigh N.D."/>
            <person name="Simon A."/>
            <person name="Yun M.H."/>
        </authorList>
    </citation>
    <scope>NUCLEOTIDE SEQUENCE</scope>
    <source>
        <strain evidence="1">20211129_DDA</strain>
        <tissue evidence="1">Liver</tissue>
    </source>
</reference>
<proteinExistence type="predicted"/>
<keyword evidence="2" id="KW-1185">Reference proteome</keyword>
<sequence>MLASTRRVYEMGDKSGKLLYWLVTHGAAARVVPVIRDREGNNQVELAVIAQAFTAYYQDLYAKDPHAW</sequence>
<dbReference type="AlphaFoldDB" id="A0AAV7MFS1"/>
<accession>A0AAV7MFS1</accession>
<name>A0AAV7MFS1_PLEWA</name>
<gene>
    <name evidence="1" type="ORF">NDU88_006442</name>
</gene>
<evidence type="ECO:0000313" key="2">
    <source>
        <dbReference type="Proteomes" id="UP001066276"/>
    </source>
</evidence>
<dbReference type="EMBL" id="JANPWB010000014">
    <property type="protein sequence ID" value="KAJ1101374.1"/>
    <property type="molecule type" value="Genomic_DNA"/>
</dbReference>
<protein>
    <submittedName>
        <fullName evidence="1">Uncharacterized protein</fullName>
    </submittedName>
</protein>
<evidence type="ECO:0000313" key="1">
    <source>
        <dbReference type="EMBL" id="KAJ1101374.1"/>
    </source>
</evidence>
<dbReference type="Proteomes" id="UP001066276">
    <property type="component" value="Chromosome 10"/>
</dbReference>
<organism evidence="1 2">
    <name type="scientific">Pleurodeles waltl</name>
    <name type="common">Iberian ribbed newt</name>
    <dbReference type="NCBI Taxonomy" id="8319"/>
    <lineage>
        <taxon>Eukaryota</taxon>
        <taxon>Metazoa</taxon>
        <taxon>Chordata</taxon>
        <taxon>Craniata</taxon>
        <taxon>Vertebrata</taxon>
        <taxon>Euteleostomi</taxon>
        <taxon>Amphibia</taxon>
        <taxon>Batrachia</taxon>
        <taxon>Caudata</taxon>
        <taxon>Salamandroidea</taxon>
        <taxon>Salamandridae</taxon>
        <taxon>Pleurodelinae</taxon>
        <taxon>Pleurodeles</taxon>
    </lineage>
</organism>